<comment type="caution">
    <text evidence="1">The sequence shown here is derived from an EMBL/GenBank/DDBJ whole genome shotgun (WGS) entry which is preliminary data.</text>
</comment>
<gene>
    <name evidence="1" type="ORF">L3Q82_012781</name>
</gene>
<evidence type="ECO:0000313" key="2">
    <source>
        <dbReference type="Proteomes" id="UP000831701"/>
    </source>
</evidence>
<name>A0ACB8W4A9_9TELE</name>
<sequence length="1311" mass="148416">MDHHDWQRGRSRGHRRYDDDDEAQPVYIGVPVSHRRKRRRHHSYTSDADRDSRHTHYDHHTHREHFSHRGYYHDREEHYDDDDEGSTERHEHVDPSVSPAAERLRHILGEDDSTPTPTLFTEMDTLQHEGGELEWKESARWVKFEEKVEEGGERWSKPHVSTLTLHSLFELRTCLQTGSILLDLEGYSLPQIVDEIVDRQIADGLVPPDLKEKISFVLLRKHRHQTKKPIHRSLADIGKSSNTANHAQSRSMNDISDTPSTDQLKNKFMKKIPRDAEASNVLIGEVDFLDKPFVSFVRLAQATTLGGLTEVPVPTRFLFILLGPQGKTKSYNEIGRAIATLMVDDLFSDVAYKARDRDDLIAGVDEFLDEVIVLPPGEKSVLNLNELGQMNGSASGAAGGEDEELPAPHELGEELKFTGRFAGGLWLDIKRKMPWYCSDIYDGFHIQSISAVLFIYLGCITNAITFGGLLGDATDNYQGVMESFLGTALAGTIFCLFGGQPLIILSSTGPILIFEKLLYEFCKSSEIDYMELRLWIGLHSCLQCFLLVVSDASYIIKYMTRFTEEGFSSLISFIFISDAIKKMIGAWKYYPINRGFKLDYITSYKCECIAPDQASALGLNVSAPLSDDNMTLLFNLTDLDWSQLSKKECVKYSGTLVGSSCKYVPDLALMSFILFFGTYSMTVSLKKFKFSRYFPTKNIQTLNLHICTRASSPMLSSPLLSLNVLQLRTLVSDFAIIISILVFCGLDYLLGLETPKLHVPTEIKLRKLISDFAIFMSIMSFVGLDMLMGLDTPKLIVPTEFKPTRSDRGWLVMPFGKNAWWWYLASSVPALLVTILIFMDQQISAVIVNRKENKLKKGCGYHLDLFWVGVLMAACSFMGLPWYVAATVISIAHIDSLKMESESSAPGEQPQFLGVREQRLTGTLVFVLTGLSVFLAPVLQFIPMPVLYGVFLYMGVASLSGIQVDPTNFIFTYKYTVYIYIFWERIKLYLMPAKHQPDFSFLRHVPLRRVHLFTLVQIICLAVLWVLKSTFLAIIFPVMILGLMVVRKLLDLMFSQHDLAWLDDILPDKDKKKKEDDKKKKKEKKAAEPESDEEVRKRRRRGHRWRRVDLCSYLMCVTRSVVGVSFLGLFSVTNTPRFILHAKLLPLSVTQPGSSAPPPVQIPMEAIEPRTDPGPFHVNPPTQNQTSDCEYADPAPPPRCEVNPYSTLTDQNELDRSITLHLKISCPPSPAHSQMSLTPEDAPPHLLPSRPPPPPRVSIQVESDCEESVGFFCQQRHRGLYPPNDPPPPATHRHLHQKKLHFGDSCAETIL</sequence>
<protein>
    <submittedName>
        <fullName evidence="1">Uncharacterized protein</fullName>
    </submittedName>
</protein>
<keyword evidence="2" id="KW-1185">Reference proteome</keyword>
<reference evidence="1" key="1">
    <citation type="submission" date="2022-04" db="EMBL/GenBank/DDBJ databases">
        <title>Jade perch genome.</title>
        <authorList>
            <person name="Chao B."/>
        </authorList>
    </citation>
    <scope>NUCLEOTIDE SEQUENCE</scope>
    <source>
        <strain evidence="1">CB-2022</strain>
    </source>
</reference>
<dbReference type="EMBL" id="CM041545">
    <property type="protein sequence ID" value="KAI3362500.1"/>
    <property type="molecule type" value="Genomic_DNA"/>
</dbReference>
<evidence type="ECO:0000313" key="1">
    <source>
        <dbReference type="EMBL" id="KAI3362500.1"/>
    </source>
</evidence>
<dbReference type="Proteomes" id="UP000831701">
    <property type="component" value="Chromosome 15"/>
</dbReference>
<organism evidence="1 2">
    <name type="scientific">Scortum barcoo</name>
    <name type="common">barcoo grunter</name>
    <dbReference type="NCBI Taxonomy" id="214431"/>
    <lineage>
        <taxon>Eukaryota</taxon>
        <taxon>Metazoa</taxon>
        <taxon>Chordata</taxon>
        <taxon>Craniata</taxon>
        <taxon>Vertebrata</taxon>
        <taxon>Euteleostomi</taxon>
        <taxon>Actinopterygii</taxon>
        <taxon>Neopterygii</taxon>
        <taxon>Teleostei</taxon>
        <taxon>Neoteleostei</taxon>
        <taxon>Acanthomorphata</taxon>
        <taxon>Eupercaria</taxon>
        <taxon>Centrarchiformes</taxon>
        <taxon>Terapontoidei</taxon>
        <taxon>Terapontidae</taxon>
        <taxon>Scortum</taxon>
    </lineage>
</organism>
<proteinExistence type="predicted"/>
<accession>A0ACB8W4A9</accession>